<dbReference type="GO" id="GO:0005886">
    <property type="term" value="C:plasma membrane"/>
    <property type="evidence" value="ECO:0007669"/>
    <property type="project" value="UniProtKB-SubCell"/>
</dbReference>
<evidence type="ECO:0000256" key="7">
    <source>
        <dbReference type="ARBA" id="ARBA00022723"/>
    </source>
</evidence>
<dbReference type="AlphaFoldDB" id="A0A944QS00"/>
<evidence type="ECO:0000256" key="10">
    <source>
        <dbReference type="ARBA" id="ARBA00023004"/>
    </source>
</evidence>
<dbReference type="GO" id="GO:0020037">
    <property type="term" value="F:heme binding"/>
    <property type="evidence" value="ECO:0007669"/>
    <property type="project" value="TreeGrafter"/>
</dbReference>
<dbReference type="GO" id="GO:0022904">
    <property type="term" value="P:respiratory electron transport chain"/>
    <property type="evidence" value="ECO:0007669"/>
    <property type="project" value="InterPro"/>
</dbReference>
<feature type="transmembrane region" description="Helical" evidence="13">
    <location>
        <begin position="54"/>
        <end position="72"/>
    </location>
</feature>
<keyword evidence="3" id="KW-0813">Transport</keyword>
<reference evidence="15 16" key="1">
    <citation type="submission" date="2021-05" db="EMBL/GenBank/DDBJ databases">
        <title>Genetic and Functional Diversity in Clade A Lucinid endosymbionts from the Bahamas.</title>
        <authorList>
            <person name="Giani N.M."/>
            <person name="Engel A.S."/>
            <person name="Campbell B.J."/>
        </authorList>
    </citation>
    <scope>NUCLEOTIDE SEQUENCE [LARGE SCALE GENOMIC DNA]</scope>
    <source>
        <strain evidence="15">LUC16012Gg_MoonRockCtena</strain>
    </source>
</reference>
<comment type="caution">
    <text evidence="15">The sequence shown here is derived from an EMBL/GenBank/DDBJ whole genome shotgun (WGS) entry which is preliminary data.</text>
</comment>
<keyword evidence="7" id="KW-0479">Metal-binding</keyword>
<keyword evidence="10" id="KW-0408">Iron</keyword>
<accession>A0A944QS00</accession>
<evidence type="ECO:0000256" key="2">
    <source>
        <dbReference type="ARBA" id="ARBA00004651"/>
    </source>
</evidence>
<dbReference type="Gene3D" id="1.20.950.20">
    <property type="entry name" value="Transmembrane di-heme cytochromes, Chain C"/>
    <property type="match status" value="2"/>
</dbReference>
<feature type="transmembrane region" description="Helical" evidence="13">
    <location>
        <begin position="92"/>
        <end position="111"/>
    </location>
</feature>
<evidence type="ECO:0000256" key="5">
    <source>
        <dbReference type="ARBA" id="ARBA00022617"/>
    </source>
</evidence>
<dbReference type="InterPro" id="IPR052168">
    <property type="entry name" value="Cytochrome_b561_oxidase"/>
</dbReference>
<comment type="similarity">
    <text evidence="12">Belongs to the cytochrome b561 family.</text>
</comment>
<dbReference type="SUPFAM" id="SSF81342">
    <property type="entry name" value="Transmembrane di-heme cytochromes"/>
    <property type="match status" value="1"/>
</dbReference>
<dbReference type="GO" id="GO:0046872">
    <property type="term" value="F:metal ion binding"/>
    <property type="evidence" value="ECO:0007669"/>
    <property type="project" value="UniProtKB-KW"/>
</dbReference>
<organism evidence="15 16">
    <name type="scientific">Candidatus Thiodiazotropha taylori</name>
    <dbReference type="NCBI Taxonomy" id="2792791"/>
    <lineage>
        <taxon>Bacteria</taxon>
        <taxon>Pseudomonadati</taxon>
        <taxon>Pseudomonadota</taxon>
        <taxon>Gammaproteobacteria</taxon>
        <taxon>Chromatiales</taxon>
        <taxon>Sedimenticolaceae</taxon>
        <taxon>Candidatus Thiodiazotropha</taxon>
    </lineage>
</organism>
<feature type="transmembrane region" description="Helical" evidence="13">
    <location>
        <begin position="12"/>
        <end position="34"/>
    </location>
</feature>
<evidence type="ECO:0000313" key="16">
    <source>
        <dbReference type="Proteomes" id="UP000770889"/>
    </source>
</evidence>
<evidence type="ECO:0000256" key="12">
    <source>
        <dbReference type="ARBA" id="ARBA00037975"/>
    </source>
</evidence>
<sequence length="190" mass="22055">MRLANDRENYGLVAILLHWLVALVIYGLFGLGLWMRDLGYYDPWYQLGPWWHKGIGVVLFLVLLLRLGWRFVSPRPDHLPTHKGYERLAATLVHWLLYLLIFIVMISGYLITTADGRPLEVFDWFTIPATLSGVEGQEDIAGKVHLYLSWSIIILSLLHTLAALKHHFFDHDWTLKRMLGIQHNSEERIG</sequence>
<keyword evidence="6 13" id="KW-0812">Transmembrane</keyword>
<keyword evidence="11 13" id="KW-0472">Membrane</keyword>
<evidence type="ECO:0000256" key="9">
    <source>
        <dbReference type="ARBA" id="ARBA00022989"/>
    </source>
</evidence>
<evidence type="ECO:0000256" key="1">
    <source>
        <dbReference type="ARBA" id="ARBA00001970"/>
    </source>
</evidence>
<dbReference type="InterPro" id="IPR011577">
    <property type="entry name" value="Cyt_b561_bac/Ni-Hgenase"/>
</dbReference>
<evidence type="ECO:0000313" key="15">
    <source>
        <dbReference type="EMBL" id="MBT2988323.1"/>
    </source>
</evidence>
<dbReference type="EMBL" id="JAHHGM010000003">
    <property type="protein sequence ID" value="MBT2988323.1"/>
    <property type="molecule type" value="Genomic_DNA"/>
</dbReference>
<proteinExistence type="inferred from homology"/>
<protein>
    <submittedName>
        <fullName evidence="15">Cytochrome b</fullName>
    </submittedName>
</protein>
<dbReference type="PANTHER" id="PTHR30529:SF1">
    <property type="entry name" value="CYTOCHROME B561 HOMOLOG 2"/>
    <property type="match status" value="1"/>
</dbReference>
<dbReference type="Pfam" id="PF01292">
    <property type="entry name" value="Ni_hydr_CYTB"/>
    <property type="match status" value="1"/>
</dbReference>
<dbReference type="Proteomes" id="UP000770889">
    <property type="component" value="Unassembled WGS sequence"/>
</dbReference>
<comment type="subcellular location">
    <subcellularLocation>
        <location evidence="2">Cell membrane</location>
        <topology evidence="2">Multi-pass membrane protein</topology>
    </subcellularLocation>
</comment>
<keyword evidence="4" id="KW-1003">Cell membrane</keyword>
<dbReference type="PANTHER" id="PTHR30529">
    <property type="entry name" value="CYTOCHROME B561"/>
    <property type="match status" value="1"/>
</dbReference>
<feature type="domain" description="Cytochrome b561 bacterial/Ni-hydrogenase" evidence="14">
    <location>
        <begin position="9"/>
        <end position="180"/>
    </location>
</feature>
<evidence type="ECO:0000256" key="8">
    <source>
        <dbReference type="ARBA" id="ARBA00022982"/>
    </source>
</evidence>
<feature type="transmembrane region" description="Helical" evidence="13">
    <location>
        <begin position="147"/>
        <end position="168"/>
    </location>
</feature>
<evidence type="ECO:0000259" key="14">
    <source>
        <dbReference type="Pfam" id="PF01292"/>
    </source>
</evidence>
<gene>
    <name evidence="15" type="ORF">KME65_05115</name>
</gene>
<keyword evidence="5" id="KW-0349">Heme</keyword>
<evidence type="ECO:0000256" key="6">
    <source>
        <dbReference type="ARBA" id="ARBA00022692"/>
    </source>
</evidence>
<name>A0A944QS00_9GAMM</name>
<comment type="cofactor">
    <cofactor evidence="1">
        <name>heme b</name>
        <dbReference type="ChEBI" id="CHEBI:60344"/>
    </cofactor>
</comment>
<evidence type="ECO:0000256" key="3">
    <source>
        <dbReference type="ARBA" id="ARBA00022448"/>
    </source>
</evidence>
<dbReference type="GO" id="GO:0009055">
    <property type="term" value="F:electron transfer activity"/>
    <property type="evidence" value="ECO:0007669"/>
    <property type="project" value="InterPro"/>
</dbReference>
<evidence type="ECO:0000256" key="13">
    <source>
        <dbReference type="SAM" id="Phobius"/>
    </source>
</evidence>
<evidence type="ECO:0000256" key="11">
    <source>
        <dbReference type="ARBA" id="ARBA00023136"/>
    </source>
</evidence>
<evidence type="ECO:0000256" key="4">
    <source>
        <dbReference type="ARBA" id="ARBA00022475"/>
    </source>
</evidence>
<keyword evidence="8" id="KW-0249">Electron transport</keyword>
<dbReference type="InterPro" id="IPR016174">
    <property type="entry name" value="Di-haem_cyt_TM"/>
</dbReference>
<keyword evidence="9 13" id="KW-1133">Transmembrane helix</keyword>